<accession>A0A0M0JQI5</accession>
<organism evidence="1 2">
    <name type="scientific">Chrysochromulina tobinii</name>
    <dbReference type="NCBI Taxonomy" id="1460289"/>
    <lineage>
        <taxon>Eukaryota</taxon>
        <taxon>Haptista</taxon>
        <taxon>Haptophyta</taxon>
        <taxon>Prymnesiophyceae</taxon>
        <taxon>Prymnesiales</taxon>
        <taxon>Chrysochromulinaceae</taxon>
        <taxon>Chrysochromulina</taxon>
    </lineage>
</organism>
<proteinExistence type="predicted"/>
<dbReference type="Proteomes" id="UP000037460">
    <property type="component" value="Unassembled WGS sequence"/>
</dbReference>
<name>A0A0M0JQI5_9EUKA</name>
<dbReference type="AlphaFoldDB" id="A0A0M0JQI5"/>
<evidence type="ECO:0000313" key="1">
    <source>
        <dbReference type="EMBL" id="KOO28557.1"/>
    </source>
</evidence>
<reference evidence="2" key="1">
    <citation type="journal article" date="2015" name="PLoS Genet.">
        <title>Genome Sequence and Transcriptome Analyses of Chrysochromulina tobin: Metabolic Tools for Enhanced Algal Fitness in the Prominent Order Prymnesiales (Haptophyceae).</title>
        <authorList>
            <person name="Hovde B.T."/>
            <person name="Deodato C.R."/>
            <person name="Hunsperger H.M."/>
            <person name="Ryken S.A."/>
            <person name="Yost W."/>
            <person name="Jha R.K."/>
            <person name="Patterson J."/>
            <person name="Monnat R.J. Jr."/>
            <person name="Barlow S.B."/>
            <person name="Starkenburg S.R."/>
            <person name="Cattolico R.A."/>
        </authorList>
    </citation>
    <scope>NUCLEOTIDE SEQUENCE</scope>
    <source>
        <strain evidence="2">CCMP291</strain>
    </source>
</reference>
<comment type="caution">
    <text evidence="1">The sequence shown here is derived from an EMBL/GenBank/DDBJ whole genome shotgun (WGS) entry which is preliminary data.</text>
</comment>
<evidence type="ECO:0000313" key="2">
    <source>
        <dbReference type="Proteomes" id="UP000037460"/>
    </source>
</evidence>
<keyword evidence="2" id="KW-1185">Reference proteome</keyword>
<gene>
    <name evidence="1" type="ORF">Ctob_013592</name>
</gene>
<sequence>MPNAVLPSRCFEPSVANACVNHIAACSFGICQTVVRPGPLLLPFLLCIRTPLPSLCTPQTCPRRPDPLRAAGTSPAAPSRIPPFGSVVPPLCVPFRSPPFALLRPAVPALPLPRTSDPPPPLPL</sequence>
<protein>
    <submittedName>
        <fullName evidence="1">Uncharacterized protein</fullName>
    </submittedName>
</protein>
<dbReference type="EMBL" id="JWZX01002553">
    <property type="protein sequence ID" value="KOO28557.1"/>
    <property type="molecule type" value="Genomic_DNA"/>
</dbReference>